<evidence type="ECO:0000259" key="4">
    <source>
        <dbReference type="PROSITE" id="PS50932"/>
    </source>
</evidence>
<dbReference type="EMBL" id="JBHRXP010000001">
    <property type="protein sequence ID" value="MFC3578798.1"/>
    <property type="molecule type" value="Genomic_DNA"/>
</dbReference>
<dbReference type="PROSITE" id="PS50932">
    <property type="entry name" value="HTH_LACI_2"/>
    <property type="match status" value="1"/>
</dbReference>
<evidence type="ECO:0000256" key="3">
    <source>
        <dbReference type="ARBA" id="ARBA00023163"/>
    </source>
</evidence>
<dbReference type="CDD" id="cd01392">
    <property type="entry name" value="HTH_LacI"/>
    <property type="match status" value="1"/>
</dbReference>
<keyword evidence="6" id="KW-1185">Reference proteome</keyword>
<accession>A0ABV7SQ11</accession>
<organism evidence="5 6">
    <name type="scientific">Sphingomonas hylomeconis</name>
    <dbReference type="NCBI Taxonomy" id="1395958"/>
    <lineage>
        <taxon>Bacteria</taxon>
        <taxon>Pseudomonadati</taxon>
        <taxon>Pseudomonadota</taxon>
        <taxon>Alphaproteobacteria</taxon>
        <taxon>Sphingomonadales</taxon>
        <taxon>Sphingomonadaceae</taxon>
        <taxon>Sphingomonas</taxon>
    </lineage>
</organism>
<dbReference type="Proteomes" id="UP001595713">
    <property type="component" value="Unassembled WGS sequence"/>
</dbReference>
<keyword evidence="2 5" id="KW-0238">DNA-binding</keyword>
<evidence type="ECO:0000313" key="6">
    <source>
        <dbReference type="Proteomes" id="UP001595713"/>
    </source>
</evidence>
<dbReference type="SMART" id="SM00354">
    <property type="entry name" value="HTH_LACI"/>
    <property type="match status" value="1"/>
</dbReference>
<keyword evidence="1" id="KW-0805">Transcription regulation</keyword>
<sequence>MLRVTIKDVSREAGVSIKTVSRVLNNERYVGAETRARVQAAVAQLKFRPSLAARSLAGKRSFQIALICDNPSPYYVYEMQSGIRDRCVEEGVRMIAQPYDRDSATLIEDIENLVDATSVDGLILTPPVTDYAAVLELLERRGVRFVRVSPGGDVALTSSTFIDNEAAARLMTEHLIALGHRRIGIVRGHPDYATSAQRFAGYAAALEGAGIARDDTLVRAGRYDFASGSAAAEALLDLAAPPSAIFASSDDMAAGVLAAAHRRGIKVPEQLSVAGFDDTALASVVWPPLTTIRQPTRAMGYAAADLLLAGGDSPAERREVGYELVVRGSTGVVSPP</sequence>
<name>A0ABV7SQ11_9SPHN</name>
<protein>
    <submittedName>
        <fullName evidence="5">LacI family DNA-binding transcriptional regulator</fullName>
    </submittedName>
</protein>
<feature type="domain" description="HTH lacI-type" evidence="4">
    <location>
        <begin position="4"/>
        <end position="58"/>
    </location>
</feature>
<evidence type="ECO:0000313" key="5">
    <source>
        <dbReference type="EMBL" id="MFC3578798.1"/>
    </source>
</evidence>
<keyword evidence="3" id="KW-0804">Transcription</keyword>
<dbReference type="Pfam" id="PF00356">
    <property type="entry name" value="LacI"/>
    <property type="match status" value="1"/>
</dbReference>
<proteinExistence type="predicted"/>
<dbReference type="Gene3D" id="3.40.50.2300">
    <property type="match status" value="2"/>
</dbReference>
<evidence type="ECO:0000256" key="2">
    <source>
        <dbReference type="ARBA" id="ARBA00023125"/>
    </source>
</evidence>
<dbReference type="Gene3D" id="1.10.260.40">
    <property type="entry name" value="lambda repressor-like DNA-binding domains"/>
    <property type="match status" value="1"/>
</dbReference>
<dbReference type="PANTHER" id="PTHR30146:SF153">
    <property type="entry name" value="LACTOSE OPERON REPRESSOR"/>
    <property type="match status" value="1"/>
</dbReference>
<dbReference type="InterPro" id="IPR010982">
    <property type="entry name" value="Lambda_DNA-bd_dom_sf"/>
</dbReference>
<dbReference type="SUPFAM" id="SSF47413">
    <property type="entry name" value="lambda repressor-like DNA-binding domains"/>
    <property type="match status" value="1"/>
</dbReference>
<dbReference type="InterPro" id="IPR000843">
    <property type="entry name" value="HTH_LacI"/>
</dbReference>
<dbReference type="RefSeq" id="WP_261293794.1">
    <property type="nucleotide sequence ID" value="NZ_JANQBK010000004.1"/>
</dbReference>
<dbReference type="CDD" id="cd01545">
    <property type="entry name" value="PBP1_SalR"/>
    <property type="match status" value="1"/>
</dbReference>
<dbReference type="Pfam" id="PF13377">
    <property type="entry name" value="Peripla_BP_3"/>
    <property type="match status" value="1"/>
</dbReference>
<gene>
    <name evidence="5" type="ORF">ACFONA_01365</name>
</gene>
<comment type="caution">
    <text evidence="5">The sequence shown here is derived from an EMBL/GenBank/DDBJ whole genome shotgun (WGS) entry which is preliminary data.</text>
</comment>
<dbReference type="PANTHER" id="PTHR30146">
    <property type="entry name" value="LACI-RELATED TRANSCRIPTIONAL REPRESSOR"/>
    <property type="match status" value="1"/>
</dbReference>
<dbReference type="PRINTS" id="PR00036">
    <property type="entry name" value="HTHLACI"/>
</dbReference>
<dbReference type="SUPFAM" id="SSF53822">
    <property type="entry name" value="Periplasmic binding protein-like I"/>
    <property type="match status" value="1"/>
</dbReference>
<reference evidence="6" key="1">
    <citation type="journal article" date="2019" name="Int. J. Syst. Evol. Microbiol.">
        <title>The Global Catalogue of Microorganisms (GCM) 10K type strain sequencing project: providing services to taxonomists for standard genome sequencing and annotation.</title>
        <authorList>
            <consortium name="The Broad Institute Genomics Platform"/>
            <consortium name="The Broad Institute Genome Sequencing Center for Infectious Disease"/>
            <person name="Wu L."/>
            <person name="Ma J."/>
        </authorList>
    </citation>
    <scope>NUCLEOTIDE SEQUENCE [LARGE SCALE GENOMIC DNA]</scope>
    <source>
        <strain evidence="6">KCTC 42739</strain>
    </source>
</reference>
<dbReference type="InterPro" id="IPR028082">
    <property type="entry name" value="Peripla_BP_I"/>
</dbReference>
<dbReference type="GO" id="GO:0003677">
    <property type="term" value="F:DNA binding"/>
    <property type="evidence" value="ECO:0007669"/>
    <property type="project" value="UniProtKB-KW"/>
</dbReference>
<dbReference type="InterPro" id="IPR046335">
    <property type="entry name" value="LacI/GalR-like_sensor"/>
</dbReference>
<evidence type="ECO:0000256" key="1">
    <source>
        <dbReference type="ARBA" id="ARBA00023015"/>
    </source>
</evidence>